<dbReference type="InterPro" id="IPR032364">
    <property type="entry name" value="GramPos_pilinD1_N"/>
</dbReference>
<feature type="domain" description="Gram-positive pilin backbone subunit 2 Cna-B-like" evidence="9">
    <location>
        <begin position="223"/>
        <end position="338"/>
    </location>
</feature>
<feature type="domain" description="Gram-positive pilin backbone subunit 3 Cna-B-like" evidence="10">
    <location>
        <begin position="391"/>
        <end position="476"/>
    </location>
</feature>
<dbReference type="Gene3D" id="2.60.40.740">
    <property type="match status" value="1"/>
</dbReference>
<dbReference type="Pfam" id="PF16570">
    <property type="entry name" value="GramPos_pilinD3"/>
    <property type="match status" value="1"/>
</dbReference>
<dbReference type="NCBIfam" id="TIGR01167">
    <property type="entry name" value="LPXTG_anchor"/>
    <property type="match status" value="1"/>
</dbReference>
<evidence type="ECO:0000259" key="10">
    <source>
        <dbReference type="Pfam" id="PF16570"/>
    </source>
</evidence>
<evidence type="ECO:0000259" key="8">
    <source>
        <dbReference type="Pfam" id="PF16555"/>
    </source>
</evidence>
<dbReference type="Proteomes" id="UP000305768">
    <property type="component" value="Unassembled WGS sequence"/>
</dbReference>
<proteinExistence type="predicted"/>
<accession>A0A4T2HBG6</accession>
<evidence type="ECO:0000256" key="1">
    <source>
        <dbReference type="ARBA" id="ARBA00022512"/>
    </source>
</evidence>
<keyword evidence="3 6" id="KW-0732">Signal</keyword>
<dbReference type="Gene3D" id="1.20.58.90">
    <property type="match status" value="1"/>
</dbReference>
<evidence type="ECO:0000259" key="9">
    <source>
        <dbReference type="Pfam" id="PF16569"/>
    </source>
</evidence>
<reference evidence="12 13" key="1">
    <citation type="submission" date="2019-04" db="EMBL/GenBank/DDBJ databases">
        <title>Genome analysis of Streptococcus suis strain WUSS425.</title>
        <authorList>
            <person name="Chen H."/>
            <person name="Gao X."/>
            <person name="Wu Z."/>
        </authorList>
    </citation>
    <scope>NUCLEOTIDE SEQUENCE [LARGE SCALE GENOMIC DNA]</scope>
    <source>
        <strain evidence="12 13">WUSS425</strain>
    </source>
</reference>
<evidence type="ECO:0000256" key="5">
    <source>
        <dbReference type="SAM" id="Phobius"/>
    </source>
</evidence>
<dbReference type="RefSeq" id="WP_136627982.1">
    <property type="nucleotide sequence ID" value="NZ_JARQOJ010000001.1"/>
</dbReference>
<dbReference type="Pfam" id="PF16555">
    <property type="entry name" value="GramPos_pilinD1"/>
    <property type="match status" value="1"/>
</dbReference>
<evidence type="ECO:0000313" key="13">
    <source>
        <dbReference type="Proteomes" id="UP000305768"/>
    </source>
</evidence>
<keyword evidence="4" id="KW-0572">Peptidoglycan-anchor</keyword>
<gene>
    <name evidence="12" type="ORF">FAJ34_00570</name>
</gene>
<feature type="domain" description="Gram-positive pilin subunit D1 N-terminal" evidence="8">
    <location>
        <begin position="34"/>
        <end position="197"/>
    </location>
</feature>
<evidence type="ECO:0000256" key="3">
    <source>
        <dbReference type="ARBA" id="ARBA00022729"/>
    </source>
</evidence>
<dbReference type="InterPro" id="IPR026466">
    <property type="entry name" value="Fim_isopep_form_D2_dom"/>
</dbReference>
<evidence type="ECO:0000256" key="6">
    <source>
        <dbReference type="SAM" id="SignalP"/>
    </source>
</evidence>
<dbReference type="AlphaFoldDB" id="A0A4T2HBG6"/>
<keyword evidence="1" id="KW-0134">Cell wall</keyword>
<dbReference type="Pfam" id="PF17802">
    <property type="entry name" value="SpaA"/>
    <property type="match status" value="1"/>
</dbReference>
<dbReference type="InterPro" id="IPR032332">
    <property type="entry name" value="GramPos_pilinD3"/>
</dbReference>
<evidence type="ECO:0000259" key="11">
    <source>
        <dbReference type="Pfam" id="PF17802"/>
    </source>
</evidence>
<feature type="signal peptide" evidence="6">
    <location>
        <begin position="1"/>
        <end position="30"/>
    </location>
</feature>
<dbReference type="Gene3D" id="2.60.40.10">
    <property type="entry name" value="Immunoglobulins"/>
    <property type="match status" value="2"/>
</dbReference>
<feature type="domain" description="Gram-positive cocci surface proteins LPxTG" evidence="7">
    <location>
        <begin position="607"/>
        <end position="644"/>
    </location>
</feature>
<dbReference type="NCBIfam" id="TIGR04226">
    <property type="entry name" value="RrgB_K2N_iso_D2"/>
    <property type="match status" value="1"/>
</dbReference>
<feature type="chain" id="PRO_5020375769" evidence="6">
    <location>
        <begin position="31"/>
        <end position="649"/>
    </location>
</feature>
<evidence type="ECO:0000256" key="4">
    <source>
        <dbReference type="ARBA" id="ARBA00023088"/>
    </source>
</evidence>
<protein>
    <submittedName>
        <fullName evidence="12">Isopeptide-forming domain-containing fimbrial protein</fullName>
    </submittedName>
</protein>
<dbReference type="InterPro" id="IPR032334">
    <property type="entry name" value="GramPos_pilinBB"/>
</dbReference>
<evidence type="ECO:0000313" key="12">
    <source>
        <dbReference type="EMBL" id="TII09210.1"/>
    </source>
</evidence>
<keyword evidence="5" id="KW-1133">Transmembrane helix</keyword>
<comment type="caution">
    <text evidence="12">The sequence shown here is derived from an EMBL/GenBank/DDBJ whole genome shotgun (WGS) entry which is preliminary data.</text>
</comment>
<keyword evidence="5" id="KW-0812">Transmembrane</keyword>
<dbReference type="SUPFAM" id="SSF49478">
    <property type="entry name" value="Cna protein B-type domain"/>
    <property type="match status" value="1"/>
</dbReference>
<evidence type="ECO:0000256" key="2">
    <source>
        <dbReference type="ARBA" id="ARBA00022525"/>
    </source>
</evidence>
<keyword evidence="5" id="KW-0472">Membrane</keyword>
<keyword evidence="2" id="KW-0964">Secreted</keyword>
<dbReference type="Pfam" id="PF16569">
    <property type="entry name" value="GramPos_pilinBB"/>
    <property type="match status" value="1"/>
</dbReference>
<dbReference type="Gene3D" id="2.60.40.1140">
    <property type="entry name" value="Collagen-binding surface protein Cna, B-type domain"/>
    <property type="match status" value="1"/>
</dbReference>
<dbReference type="EMBL" id="SSXP01000001">
    <property type="protein sequence ID" value="TII09210.1"/>
    <property type="molecule type" value="Genomic_DNA"/>
</dbReference>
<evidence type="ECO:0000259" key="7">
    <source>
        <dbReference type="Pfam" id="PF00746"/>
    </source>
</evidence>
<feature type="transmembrane region" description="Helical" evidence="5">
    <location>
        <begin position="619"/>
        <end position="640"/>
    </location>
</feature>
<name>A0A4T2HBG6_STRSU</name>
<dbReference type="Pfam" id="PF00746">
    <property type="entry name" value="Gram_pos_anchor"/>
    <property type="match status" value="1"/>
</dbReference>
<organism evidence="12 13">
    <name type="scientific">Streptococcus suis</name>
    <dbReference type="NCBI Taxonomy" id="1307"/>
    <lineage>
        <taxon>Bacteria</taxon>
        <taxon>Bacillati</taxon>
        <taxon>Bacillota</taxon>
        <taxon>Bacilli</taxon>
        <taxon>Lactobacillales</taxon>
        <taxon>Streptococcaceae</taxon>
        <taxon>Streptococcus</taxon>
    </lineage>
</organism>
<feature type="domain" description="SpaA-like prealbumin fold" evidence="11">
    <location>
        <begin position="534"/>
        <end position="596"/>
    </location>
</feature>
<sequence length="649" mass="70691">MKKMTKLFSVFATLLTVLGTLVSLAPVVQADDTGKTKVVVHKVVMEETALGNFEYQEDFTKYNGTQIQDLKTYFKTDTAKEVANVKFDVWKKVEAGTTATNTKTGTELGIADDNDNYQLDPTYPNGVLTTTNGAEFTLANGTYIFTEDKENSPYYNGQKELTGMKAVPFKLVLPQAKTDGTGYFDTKTPLHVYPKNTEDEPEITKEFTDKTTNVTDGVKNVNIGDTIGYTISTTVPKDAAYKTFAWEDTMVAGLDFTLDSLKIVATEGTWTKDTDYELVQTKRGFTAKLTTTGLTKLENAAKAGEVTFTLTYNATLNDSAEVDTAIPNKVKLIYGNRPSDFSEPKSTKPDNGKIIVKKTWTGVAAVDVTFGVYEKETGKRVGQIVLSNGATQGELTGLDNNKDYIVIEETSVPGSLPTYSNGDLGVINVNNKKNPNPEPLEPTEPEVITYGKRFVKTDDAADKDAAKKLTGAGFVVTNVDGKFLALKDTTTQAEAITKYEDAEEAYVTAVKNNQTDNLDTLKAARDAAYEAMNMQWEWVDAQDKAFTFVSSADGKFEVKGLAAGTYNLVETKAPDGYALLTTPIEFVVGANSWTTATATPIEGHQRVENKKVTIPQTGGIGTVVFTVVGLSAMVFAFIALKKRQSEEEA</sequence>
<dbReference type="InterPro" id="IPR019931">
    <property type="entry name" value="LPXTG_anchor"/>
</dbReference>
<dbReference type="InterPro" id="IPR041033">
    <property type="entry name" value="SpaA_PFL_dom_1"/>
</dbReference>
<dbReference type="InterPro" id="IPR013783">
    <property type="entry name" value="Ig-like_fold"/>
</dbReference>